<keyword evidence="3" id="KW-1185">Reference proteome</keyword>
<proteinExistence type="predicted"/>
<comment type="caution">
    <text evidence="2">The sequence shown here is derived from an EMBL/GenBank/DDBJ whole genome shotgun (WGS) entry which is preliminary data.</text>
</comment>
<dbReference type="Pfam" id="PF02698">
    <property type="entry name" value="DUF218"/>
    <property type="match status" value="1"/>
</dbReference>
<evidence type="ECO:0000313" key="2">
    <source>
        <dbReference type="EMBL" id="RDW21290.1"/>
    </source>
</evidence>
<dbReference type="AlphaFoldDB" id="A0A3D8PYP2"/>
<dbReference type="InterPro" id="IPR051599">
    <property type="entry name" value="Cell_Envelope_Assoc"/>
</dbReference>
<feature type="domain" description="DUF218" evidence="1">
    <location>
        <begin position="38"/>
        <end position="172"/>
    </location>
</feature>
<evidence type="ECO:0000313" key="3">
    <source>
        <dbReference type="Proteomes" id="UP000257143"/>
    </source>
</evidence>
<protein>
    <recommendedName>
        <fullName evidence="1">DUF218 domain-containing protein</fullName>
    </recommendedName>
</protein>
<evidence type="ECO:0000259" key="1">
    <source>
        <dbReference type="Pfam" id="PF02698"/>
    </source>
</evidence>
<accession>A0A3D8PYP2</accession>
<dbReference type="OrthoDB" id="9782395at2"/>
<dbReference type="Proteomes" id="UP000257143">
    <property type="component" value="Unassembled WGS sequence"/>
</dbReference>
<dbReference type="InterPro" id="IPR003848">
    <property type="entry name" value="DUF218"/>
</dbReference>
<dbReference type="EMBL" id="PIOC01000003">
    <property type="protein sequence ID" value="RDW21290.1"/>
    <property type="molecule type" value="Genomic_DNA"/>
</dbReference>
<gene>
    <name evidence="2" type="ORF">CWR48_02430</name>
</gene>
<dbReference type="PANTHER" id="PTHR30336:SF20">
    <property type="entry name" value="DUF218 DOMAIN-CONTAINING PROTEIN"/>
    <property type="match status" value="1"/>
</dbReference>
<reference evidence="3" key="1">
    <citation type="submission" date="2017-11" db="EMBL/GenBank/DDBJ databases">
        <authorList>
            <person name="Zhu W."/>
        </authorList>
    </citation>
    <scope>NUCLEOTIDE SEQUENCE [LARGE SCALE GENOMIC DNA]</scope>
    <source>
        <strain evidence="3">CAU 1183</strain>
    </source>
</reference>
<dbReference type="GO" id="GO:0005886">
    <property type="term" value="C:plasma membrane"/>
    <property type="evidence" value="ECO:0007669"/>
    <property type="project" value="TreeGrafter"/>
</dbReference>
<dbReference type="PANTHER" id="PTHR30336">
    <property type="entry name" value="INNER MEMBRANE PROTEIN, PROBABLE PERMEASE"/>
    <property type="match status" value="1"/>
</dbReference>
<dbReference type="Gene3D" id="3.40.50.620">
    <property type="entry name" value="HUPs"/>
    <property type="match status" value="1"/>
</dbReference>
<name>A0A3D8PYP2_9BACI</name>
<organism evidence="2 3">
    <name type="scientific">Oceanobacillus arenosus</name>
    <dbReference type="NCBI Taxonomy" id="1229153"/>
    <lineage>
        <taxon>Bacteria</taxon>
        <taxon>Bacillati</taxon>
        <taxon>Bacillota</taxon>
        <taxon>Bacilli</taxon>
        <taxon>Bacillales</taxon>
        <taxon>Bacillaceae</taxon>
        <taxon>Oceanobacillus</taxon>
    </lineage>
</organism>
<dbReference type="InterPro" id="IPR014729">
    <property type="entry name" value="Rossmann-like_a/b/a_fold"/>
</dbReference>
<dbReference type="CDD" id="cd06259">
    <property type="entry name" value="YdcF-like"/>
    <property type="match status" value="1"/>
</dbReference>
<sequence>MSMIKRLSYTISILFGILLLLVLAKKFLIVNEKPKKADVVIILSGGPGRLAKGVALFNRGDADQMMLSNSNDGRTTIREAVAFGIPEDKLIPEKRATTTHTNALYTLELMKERQLTSAIIVSSDFHMRRTKYIFSQVYKNTGIELTFVAAPYLRSGFFMKKWELQTIFYEWVKLIGYWLHAYELVEKD</sequence>